<feature type="domain" description="SusD-like N-terminal" evidence="7">
    <location>
        <begin position="22"/>
        <end position="222"/>
    </location>
</feature>
<feature type="domain" description="RagB/SusD" evidence="6">
    <location>
        <begin position="333"/>
        <end position="408"/>
    </location>
</feature>
<evidence type="ECO:0000256" key="2">
    <source>
        <dbReference type="ARBA" id="ARBA00006275"/>
    </source>
</evidence>
<dbReference type="Gene3D" id="2.20.20.130">
    <property type="match status" value="1"/>
</dbReference>
<dbReference type="SUPFAM" id="SSF48452">
    <property type="entry name" value="TPR-like"/>
    <property type="match status" value="1"/>
</dbReference>
<keyword evidence="5" id="KW-0998">Cell outer membrane</keyword>
<dbReference type="InterPro" id="IPR011990">
    <property type="entry name" value="TPR-like_helical_dom_sf"/>
</dbReference>
<dbReference type="EMBL" id="PVBS01000001">
    <property type="protein sequence ID" value="PRD56043.1"/>
    <property type="molecule type" value="Genomic_DNA"/>
</dbReference>
<keyword evidence="9" id="KW-1185">Reference proteome</keyword>
<comment type="caution">
    <text evidence="8">The sequence shown here is derived from an EMBL/GenBank/DDBJ whole genome shotgun (WGS) entry which is preliminary data.</text>
</comment>
<comment type="similarity">
    <text evidence="2">Belongs to the SusD family.</text>
</comment>
<evidence type="ECO:0000313" key="9">
    <source>
        <dbReference type="Proteomes" id="UP000238642"/>
    </source>
</evidence>
<dbReference type="Pfam" id="PF14322">
    <property type="entry name" value="SusD-like_3"/>
    <property type="match status" value="1"/>
</dbReference>
<name>A0A2S9JS13_9SPHI</name>
<dbReference type="PROSITE" id="PS51257">
    <property type="entry name" value="PROKAR_LIPOPROTEIN"/>
    <property type="match status" value="1"/>
</dbReference>
<dbReference type="RefSeq" id="WP_105722467.1">
    <property type="nucleotide sequence ID" value="NZ_PVBS01000001.1"/>
</dbReference>
<evidence type="ECO:0000256" key="1">
    <source>
        <dbReference type="ARBA" id="ARBA00004442"/>
    </source>
</evidence>
<evidence type="ECO:0000256" key="5">
    <source>
        <dbReference type="ARBA" id="ARBA00023237"/>
    </source>
</evidence>
<evidence type="ECO:0000313" key="8">
    <source>
        <dbReference type="EMBL" id="PRD56043.1"/>
    </source>
</evidence>
<dbReference type="InterPro" id="IPR012944">
    <property type="entry name" value="SusD_RagB_dom"/>
</dbReference>
<gene>
    <name evidence="8" type="ORF">C5749_01770</name>
</gene>
<accession>A0A2S9JS13</accession>
<proteinExistence type="inferred from homology"/>
<dbReference type="AlphaFoldDB" id="A0A2S9JS13"/>
<keyword evidence="3" id="KW-0732">Signal</keyword>
<evidence type="ECO:0000256" key="3">
    <source>
        <dbReference type="ARBA" id="ARBA00022729"/>
    </source>
</evidence>
<organism evidence="8 9">
    <name type="scientific">Sphingobacterium gobiense</name>
    <dbReference type="NCBI Taxonomy" id="1382456"/>
    <lineage>
        <taxon>Bacteria</taxon>
        <taxon>Pseudomonadati</taxon>
        <taxon>Bacteroidota</taxon>
        <taxon>Sphingobacteriia</taxon>
        <taxon>Sphingobacteriales</taxon>
        <taxon>Sphingobacteriaceae</taxon>
        <taxon>Sphingobacterium</taxon>
    </lineage>
</organism>
<reference evidence="8 9" key="1">
    <citation type="submission" date="2018-02" db="EMBL/GenBank/DDBJ databases">
        <title>The draft genome of Sphingobacterium gobiense H7.</title>
        <authorList>
            <person name="Li L."/>
            <person name="Liu L."/>
            <person name="Zhang X."/>
            <person name="Wang T."/>
            <person name="Liang L."/>
        </authorList>
    </citation>
    <scope>NUCLEOTIDE SEQUENCE [LARGE SCALE GENOMIC DNA]</scope>
    <source>
        <strain evidence="8 9">ACCC 05757</strain>
    </source>
</reference>
<dbReference type="InterPro" id="IPR019734">
    <property type="entry name" value="TPR_rpt"/>
</dbReference>
<dbReference type="OrthoDB" id="653598at2"/>
<evidence type="ECO:0000259" key="6">
    <source>
        <dbReference type="Pfam" id="PF07980"/>
    </source>
</evidence>
<protein>
    <submittedName>
        <fullName evidence="8">RagB/SusD family nutrient uptake outer membrane protein</fullName>
    </submittedName>
</protein>
<comment type="subcellular location">
    <subcellularLocation>
        <location evidence="1">Cell outer membrane</location>
    </subcellularLocation>
</comment>
<dbReference type="Gene3D" id="1.25.40.900">
    <property type="match status" value="1"/>
</dbReference>
<dbReference type="Proteomes" id="UP000238642">
    <property type="component" value="Unassembled WGS sequence"/>
</dbReference>
<evidence type="ECO:0000259" key="7">
    <source>
        <dbReference type="Pfam" id="PF14322"/>
    </source>
</evidence>
<keyword evidence="4" id="KW-0472">Membrane</keyword>
<sequence>MKNILYIHIILLCMGSTGCQTFLDEKPNSRVAIPETLNDLQALLDRSENMNELSPVYGEASADDYFLAAENFARVGIIGQEAYVWEQSPYVFNNDWARSYNTANIANICLDQLVKIDRTPQNATAWDNVKGSALFYRAYTFLNLLWIHAKAYDEETATEDLGIVLRLNADFNEKSIRASVAESYGQVIRDLEEAVDLLPQRPRHVMRPSKVAALGLLARTYLSMREYAMALDYADKCLEIKSDLMDYNEIDPTLIRPFVSFNPEVIFHSSVSTFFVVNTQPNYAYVDTVLYSYYDNDDLRKKLFFNSVDTYHTFRGNYMNGLFSHWMFTGITTSEMYLVRAECKARSNDIETAMKDLNVLLDKRRINTKPYREPTPQNKDEALEIILKERRKELLFRGLRWIDIKRLNKEGAEIIITRFVDGTEYKLMPNDNRYALPLPADIVDIAGIPQNPA</sequence>
<dbReference type="SMART" id="SM00028">
    <property type="entry name" value="TPR"/>
    <property type="match status" value="3"/>
</dbReference>
<evidence type="ECO:0000256" key="4">
    <source>
        <dbReference type="ARBA" id="ARBA00023136"/>
    </source>
</evidence>
<dbReference type="Gene3D" id="1.25.40.390">
    <property type="match status" value="1"/>
</dbReference>
<dbReference type="GO" id="GO:0009279">
    <property type="term" value="C:cell outer membrane"/>
    <property type="evidence" value="ECO:0007669"/>
    <property type="project" value="UniProtKB-SubCell"/>
</dbReference>
<dbReference type="Pfam" id="PF07980">
    <property type="entry name" value="SusD_RagB"/>
    <property type="match status" value="1"/>
</dbReference>
<dbReference type="InterPro" id="IPR033985">
    <property type="entry name" value="SusD-like_N"/>
</dbReference>